<dbReference type="SUPFAM" id="SSF56988">
    <property type="entry name" value="Anthrax protective antigen"/>
    <property type="match status" value="1"/>
</dbReference>
<dbReference type="InterPro" id="IPR047589">
    <property type="entry name" value="DUF11_rpt"/>
</dbReference>
<dbReference type="InterPro" id="IPR051172">
    <property type="entry name" value="Chlamydia_OmcB"/>
</dbReference>
<proteinExistence type="predicted"/>
<dbReference type="NCBIfam" id="TIGR04183">
    <property type="entry name" value="Por_Secre_tail"/>
    <property type="match status" value="1"/>
</dbReference>
<dbReference type="InterPro" id="IPR013783">
    <property type="entry name" value="Ig-like_fold"/>
</dbReference>
<dbReference type="Gene3D" id="2.60.40.10">
    <property type="entry name" value="Immunoglobulins"/>
    <property type="match status" value="1"/>
</dbReference>
<dbReference type="Pfam" id="PF01345">
    <property type="entry name" value="DUF11"/>
    <property type="match status" value="4"/>
</dbReference>
<evidence type="ECO:0000256" key="1">
    <source>
        <dbReference type="SAM" id="MobiDB-lite"/>
    </source>
</evidence>
<dbReference type="Gene3D" id="2.60.120.1560">
    <property type="match status" value="1"/>
</dbReference>
<reference evidence="3" key="1">
    <citation type="submission" date="2022-04" db="EMBL/GenBank/DDBJ databases">
        <title>Hymenobacter sp. isolated from the air.</title>
        <authorList>
            <person name="Won M."/>
            <person name="Lee C.-M."/>
            <person name="Woen H.-Y."/>
            <person name="Kwon S.-W."/>
        </authorList>
    </citation>
    <scope>NUCLEOTIDE SEQUENCE</scope>
    <source>
        <strain evidence="3">5116S-3</strain>
    </source>
</reference>
<dbReference type="Pfam" id="PF10528">
    <property type="entry name" value="GLEYA"/>
    <property type="match status" value="1"/>
</dbReference>
<dbReference type="SMART" id="SM00758">
    <property type="entry name" value="PA14"/>
    <property type="match status" value="1"/>
</dbReference>
<dbReference type="Proteomes" id="UP000831796">
    <property type="component" value="Chromosome"/>
</dbReference>
<feature type="region of interest" description="Disordered" evidence="1">
    <location>
        <begin position="996"/>
        <end position="1015"/>
    </location>
</feature>
<dbReference type="PROSITE" id="PS51820">
    <property type="entry name" value="PA14"/>
    <property type="match status" value="1"/>
</dbReference>
<dbReference type="InterPro" id="IPR001434">
    <property type="entry name" value="OmcB-like_DUF11"/>
</dbReference>
<feature type="compositionally biased region" description="Polar residues" evidence="1">
    <location>
        <begin position="996"/>
        <end position="1005"/>
    </location>
</feature>
<gene>
    <name evidence="3" type="ORF">MUN79_25470</name>
</gene>
<dbReference type="InterPro" id="IPR026444">
    <property type="entry name" value="Secre_tail"/>
</dbReference>
<dbReference type="EMBL" id="CP095046">
    <property type="protein sequence ID" value="UOQ71905.1"/>
    <property type="molecule type" value="Genomic_DNA"/>
</dbReference>
<dbReference type="InterPro" id="IPR018871">
    <property type="entry name" value="GLEYA_adhesin_domain"/>
</dbReference>
<evidence type="ECO:0000313" key="4">
    <source>
        <dbReference type="Proteomes" id="UP000831796"/>
    </source>
</evidence>
<dbReference type="Pfam" id="PF18962">
    <property type="entry name" value="Por_Secre_tail"/>
    <property type="match status" value="1"/>
</dbReference>
<sequence>MFTASARLIPGWSRLTRLGQTARLWLALALLLPAATTWAQRVRGSDGNRTVTTGTIIVNEYAKVTADAAAGATLLRVSNNTLNANSRFPGALTQGDLILLIQMQGASIATNDAAFYGTVSAYNNAGRYELLEVASVSGTDVINLTCGLKYDYTAAGQTQVVRLPRFSTLTVNSGAAVSGAAWDRTTGLGGIVAMEVANGTIVNGTITATGLGFRGGAVDNNSEDANNIVMGFRSTASTFGAEKGESIAGAGVDYDALGGRYGRGAAANGGGGGNSHNAAGGGGANVGLGTWTGLGNPDRGTNNAYDDAWNLEGSGFATSTSSGGGRGGYSYASANQNALVVGPGASSWGGNDRQNNGGYGGRPLENRGRLYLGGGGGAGDGNNTVSTSGGNGGGLVYLLTGGAVSGSGSVLANGTTGFRGNNIPTSGGTDAAGGGGGGGSIVLHVSGTITGITASAQGGTGGSQRDAGVESEGPGGGGGGGLIQYTNNSGTNFTTQVLGGVSGTTSSTGLTEFPLNGATRGASGLVQPVLYNAQCAVADVTTSIVPLTNPTPAGQPGGFTVSFSNTGPSGANEVIGQVKLPTGLSILSISNGGVYNPASGLVDYPALTNLTNGQVFTSTIRFTTPPVPSIVAYSLIYTTTGQGANTQTDTGYDSFAVTPVADVTTTITGPAVLGQGQPSGTYTVNFTNNGPSTATNVAQSIRLPAGSTNVSAPGAQSIVVNNGVIVTYPATTLESGATSSYQLSFTAPNTSGPVTLVSSTGTSTSQGPNTAADQFTFNATVTTTAAELQATISAESGTVLAGQEGVFNVVFRNNGPNTAPGTAAQVQLPAGLVLTDAAGGSYNQGTGLLTFPNLTSLGNGSTFSPVIRFTAPATATTVSATASITSNAFDSNTSNNSATAPITVTPAADVVTTISGPATAAAGSSVTYTATVQNNGPSTANSVAPTVQLPRALLSVTVPAGASYNVNTGIVTLPTIGTMNNGDKQDYTISFTLPNNNQPVSGQARNTATTTDAAAPNNNGSLAAANVTTIVTLPSGSCSGSTFNSQPATQGLYAEYYKGYFSDNFSFFNTNTPALTRTVGNVSFSSRAGWGDITSAMNSGTASDPDNYSSRMRGYITIVTGGTYTFTLYSDDASWLWIGNNARDTNLQASKAVVNAGGNHSAGFYTGVINLAAGTYPVTILYGEGSGDNVLTFNYNGPDTGGSAVAVPGSALCSTQFSGPLPVELTQFTATPSNLDAQLSWTTAQEKNSAYFAVERSVAGQPFRAIGQVKAQGTTTQAQRYAFVDAGAARLATTVYYRLHQVDKDGSSTYSPVRTVLFGAGAADFSVVPNPTTDKLRVQFTDATVQATATVYSVLGQALLTQALNSSGQAELDVRALPAGSYVLRLLTSNGSTRNFHFVKQ</sequence>
<accession>A0A8T9Q4C9</accession>
<organism evidence="3 4">
    <name type="scientific">Hymenobacter cellulosilyticus</name>
    <dbReference type="NCBI Taxonomy" id="2932248"/>
    <lineage>
        <taxon>Bacteria</taxon>
        <taxon>Pseudomonadati</taxon>
        <taxon>Bacteroidota</taxon>
        <taxon>Cytophagia</taxon>
        <taxon>Cytophagales</taxon>
        <taxon>Hymenobacteraceae</taxon>
        <taxon>Hymenobacter</taxon>
    </lineage>
</organism>
<dbReference type="NCBIfam" id="TIGR01451">
    <property type="entry name" value="B_ant_repeat"/>
    <property type="match status" value="2"/>
</dbReference>
<dbReference type="KEGG" id="hcu:MUN79_25470"/>
<dbReference type="InterPro" id="IPR011658">
    <property type="entry name" value="PA14_dom"/>
</dbReference>
<dbReference type="PANTHER" id="PTHR34819">
    <property type="entry name" value="LARGE CYSTEINE-RICH PERIPLASMIC PROTEIN OMCB"/>
    <property type="match status" value="1"/>
</dbReference>
<name>A0A8T9Q4C9_9BACT</name>
<dbReference type="InterPro" id="IPR037524">
    <property type="entry name" value="PA14/GLEYA"/>
</dbReference>
<dbReference type="RefSeq" id="WP_244675304.1">
    <property type="nucleotide sequence ID" value="NZ_CP095046.1"/>
</dbReference>
<feature type="compositionally biased region" description="Low complexity" evidence="1">
    <location>
        <begin position="1006"/>
        <end position="1015"/>
    </location>
</feature>
<protein>
    <submittedName>
        <fullName evidence="3">PA14 domain-containing protein</fullName>
    </submittedName>
</protein>
<feature type="domain" description="PA14" evidence="2">
    <location>
        <begin position="1047"/>
        <end position="1211"/>
    </location>
</feature>
<evidence type="ECO:0000313" key="3">
    <source>
        <dbReference type="EMBL" id="UOQ71905.1"/>
    </source>
</evidence>
<dbReference type="PANTHER" id="PTHR34819:SF5">
    <property type="entry name" value="CONSERVED REPEAT DOMAIN PROTEIN"/>
    <property type="match status" value="1"/>
</dbReference>
<feature type="region of interest" description="Disordered" evidence="1">
    <location>
        <begin position="455"/>
        <end position="481"/>
    </location>
</feature>
<keyword evidence="4" id="KW-1185">Reference proteome</keyword>
<evidence type="ECO:0000259" key="2">
    <source>
        <dbReference type="PROSITE" id="PS51820"/>
    </source>
</evidence>